<evidence type="ECO:0000259" key="6">
    <source>
        <dbReference type="PROSITE" id="PS50043"/>
    </source>
</evidence>
<dbReference type="InterPro" id="IPR000792">
    <property type="entry name" value="Tscrpt_reg_LuxR_C"/>
</dbReference>
<dbReference type="SMART" id="SM00421">
    <property type="entry name" value="HTH_LUXR"/>
    <property type="match status" value="1"/>
</dbReference>
<sequence>MKKVILIFVLMSCCVFGQKTNISVLESEIYYNNRSGKHQLSQAKLLNLLDEKKLSKRDEVKLNYLMAATFRSINDYGSSIKYLKRAMQLADQIQNHDSLKINIQAEMAFAYFDDNKYGESEKLMIEIRAKKYQNLDENSKAYIIMQQGYIDFLAKKFDAAEKNYYVALSILKKISQCNQPAVLVKMMELQGTKKKFNLVDHLYSQCIKIADSCKILKYEVYATEEIREIYQHANNKEKVFQYTKTLDSLNLLFNREKKLADMHIQNEEFLENKTEKQEEISLFTIIISSIVVVILICLGFYFWQRSKIEQDEKLKMQKELEVLKEELRIFSQAQISKNPEKEEILNTANLNRKQKEILDLIAGGFTNKEIADKLSLTEATIKYHIRNIYVALDIKNRKDMLKKFSNK</sequence>
<evidence type="ECO:0000256" key="3">
    <source>
        <dbReference type="ARBA" id="ARBA00023163"/>
    </source>
</evidence>
<dbReference type="SUPFAM" id="SSF48452">
    <property type="entry name" value="TPR-like"/>
    <property type="match status" value="1"/>
</dbReference>
<dbReference type="RefSeq" id="WP_302716109.1">
    <property type="nucleotide sequence ID" value="NZ_JAULSJ010000014.1"/>
</dbReference>
<accession>A0ABT8U7J9</accession>
<evidence type="ECO:0000256" key="4">
    <source>
        <dbReference type="SAM" id="Coils"/>
    </source>
</evidence>
<evidence type="ECO:0000313" key="7">
    <source>
        <dbReference type="EMBL" id="MDO3425409.1"/>
    </source>
</evidence>
<dbReference type="Gene3D" id="1.25.40.10">
    <property type="entry name" value="Tetratricopeptide repeat domain"/>
    <property type="match status" value="1"/>
</dbReference>
<dbReference type="Pfam" id="PF00196">
    <property type="entry name" value="GerE"/>
    <property type="match status" value="1"/>
</dbReference>
<dbReference type="SUPFAM" id="SSF46894">
    <property type="entry name" value="C-terminal effector domain of the bipartite response regulators"/>
    <property type="match status" value="1"/>
</dbReference>
<name>A0ABT8U7J9_9FLAO</name>
<evidence type="ECO:0000256" key="1">
    <source>
        <dbReference type="ARBA" id="ARBA00023015"/>
    </source>
</evidence>
<dbReference type="PANTHER" id="PTHR44688">
    <property type="entry name" value="DNA-BINDING TRANSCRIPTIONAL ACTIVATOR DEVR_DOSR"/>
    <property type="match status" value="1"/>
</dbReference>
<dbReference type="PRINTS" id="PR00038">
    <property type="entry name" value="HTHLUXR"/>
</dbReference>
<keyword evidence="2" id="KW-0238">DNA-binding</keyword>
<gene>
    <name evidence="7" type="ORF">QWT87_10950</name>
</gene>
<dbReference type="InterPro" id="IPR036388">
    <property type="entry name" value="WH-like_DNA-bd_sf"/>
</dbReference>
<feature type="transmembrane region" description="Helical" evidence="5">
    <location>
        <begin position="280"/>
        <end position="303"/>
    </location>
</feature>
<proteinExistence type="predicted"/>
<keyword evidence="3" id="KW-0804">Transcription</keyword>
<dbReference type="PANTHER" id="PTHR44688:SF16">
    <property type="entry name" value="DNA-BINDING TRANSCRIPTIONAL ACTIVATOR DEVR_DOSR"/>
    <property type="match status" value="1"/>
</dbReference>
<keyword evidence="5" id="KW-0812">Transmembrane</keyword>
<keyword evidence="1" id="KW-0805">Transcription regulation</keyword>
<dbReference type="InterPro" id="IPR016032">
    <property type="entry name" value="Sig_transdc_resp-reg_C-effctor"/>
</dbReference>
<reference evidence="7" key="1">
    <citation type="submission" date="2023-07" db="EMBL/GenBank/DDBJ databases">
        <title>AMR profile of multidrug- resistance Chryseobacterium gambrini related strain.</title>
        <authorList>
            <person name="Kirdat K."/>
            <person name="Bhatt A."/>
            <person name="Kuyare S."/>
            <person name="Yadav A."/>
        </authorList>
    </citation>
    <scope>NUCLEOTIDE SEQUENCE</scope>
    <source>
        <strain evidence="7">APV-1</strain>
    </source>
</reference>
<feature type="coiled-coil region" evidence="4">
    <location>
        <begin position="306"/>
        <end position="333"/>
    </location>
</feature>
<dbReference type="Proteomes" id="UP001168128">
    <property type="component" value="Unassembled WGS sequence"/>
</dbReference>
<evidence type="ECO:0000256" key="5">
    <source>
        <dbReference type="SAM" id="Phobius"/>
    </source>
</evidence>
<keyword evidence="8" id="KW-1185">Reference proteome</keyword>
<dbReference type="InterPro" id="IPR011990">
    <property type="entry name" value="TPR-like_helical_dom_sf"/>
</dbReference>
<evidence type="ECO:0000313" key="8">
    <source>
        <dbReference type="Proteomes" id="UP001168128"/>
    </source>
</evidence>
<evidence type="ECO:0000256" key="2">
    <source>
        <dbReference type="ARBA" id="ARBA00023125"/>
    </source>
</evidence>
<organism evidence="7 8">
    <name type="scientific">Chryseobacterium urinae</name>
    <dbReference type="NCBI Taxonomy" id="3058400"/>
    <lineage>
        <taxon>Bacteria</taxon>
        <taxon>Pseudomonadati</taxon>
        <taxon>Bacteroidota</taxon>
        <taxon>Flavobacteriia</taxon>
        <taxon>Flavobacteriales</taxon>
        <taxon>Weeksellaceae</taxon>
        <taxon>Chryseobacterium group</taxon>
        <taxon>Chryseobacterium</taxon>
    </lineage>
</organism>
<feature type="domain" description="HTH luxR-type" evidence="6">
    <location>
        <begin position="343"/>
        <end position="407"/>
    </location>
</feature>
<protein>
    <submittedName>
        <fullName evidence="7">LuxR C-terminal-related transcriptional regulator</fullName>
    </submittedName>
</protein>
<dbReference type="PROSITE" id="PS50043">
    <property type="entry name" value="HTH_LUXR_2"/>
    <property type="match status" value="1"/>
</dbReference>
<keyword evidence="5" id="KW-1133">Transmembrane helix</keyword>
<keyword evidence="4" id="KW-0175">Coiled coil</keyword>
<dbReference type="Gene3D" id="1.10.10.10">
    <property type="entry name" value="Winged helix-like DNA-binding domain superfamily/Winged helix DNA-binding domain"/>
    <property type="match status" value="1"/>
</dbReference>
<keyword evidence="5" id="KW-0472">Membrane</keyword>
<dbReference type="EMBL" id="JAULSJ010000014">
    <property type="protein sequence ID" value="MDO3425409.1"/>
    <property type="molecule type" value="Genomic_DNA"/>
</dbReference>
<dbReference type="CDD" id="cd06170">
    <property type="entry name" value="LuxR_C_like"/>
    <property type="match status" value="1"/>
</dbReference>
<comment type="caution">
    <text evidence="7">The sequence shown here is derived from an EMBL/GenBank/DDBJ whole genome shotgun (WGS) entry which is preliminary data.</text>
</comment>